<evidence type="ECO:0000256" key="3">
    <source>
        <dbReference type="ARBA" id="ARBA00022679"/>
    </source>
</evidence>
<accession>A0A438EPW3</accession>
<evidence type="ECO:0000256" key="4">
    <source>
        <dbReference type="SAM" id="MobiDB-lite"/>
    </source>
</evidence>
<dbReference type="EMBL" id="QGNW01001220">
    <property type="protein sequence ID" value="RVW49760.1"/>
    <property type="molecule type" value="Genomic_DNA"/>
</dbReference>
<dbReference type="AlphaFoldDB" id="A0A438EPW3"/>
<dbReference type="GO" id="GO:0008194">
    <property type="term" value="F:UDP-glycosyltransferase activity"/>
    <property type="evidence" value="ECO:0007669"/>
    <property type="project" value="InterPro"/>
</dbReference>
<evidence type="ECO:0000256" key="1">
    <source>
        <dbReference type="ARBA" id="ARBA00009995"/>
    </source>
</evidence>
<evidence type="ECO:0000313" key="5">
    <source>
        <dbReference type="EMBL" id="RVW49760.1"/>
    </source>
</evidence>
<reference evidence="5 6" key="1">
    <citation type="journal article" date="2018" name="PLoS Genet.">
        <title>Population sequencing reveals clonal diversity and ancestral inbreeding in the grapevine cultivar Chardonnay.</title>
        <authorList>
            <person name="Roach M.J."/>
            <person name="Johnson D.L."/>
            <person name="Bohlmann J."/>
            <person name="van Vuuren H.J."/>
            <person name="Jones S.J."/>
            <person name="Pretorius I.S."/>
            <person name="Schmidt S.A."/>
            <person name="Borneman A.R."/>
        </authorList>
    </citation>
    <scope>NUCLEOTIDE SEQUENCE [LARGE SCALE GENOMIC DNA]</scope>
    <source>
        <strain evidence="6">cv. Chardonnay</strain>
        <tissue evidence="5">Leaf</tissue>
    </source>
</reference>
<sequence>MGAPIADSRTRRHRRFVTHCGWNSTLEAVCAGVPMITWPLTAEQFLNEKLVTDVLRVGVRVGSMDWRSWKMSQRRWWKGEDADGGGEVDGRRRRGGGDEKPRERGGGKAKRAVEEGGSSYTDAIAVIEELKACRKDGKF</sequence>
<keyword evidence="3 5" id="KW-0808">Transferase</keyword>
<name>A0A438EPW3_VITVI</name>
<dbReference type="Proteomes" id="UP000288805">
    <property type="component" value="Unassembled WGS sequence"/>
</dbReference>
<evidence type="ECO:0000313" key="6">
    <source>
        <dbReference type="Proteomes" id="UP000288805"/>
    </source>
</evidence>
<evidence type="ECO:0000256" key="2">
    <source>
        <dbReference type="ARBA" id="ARBA00022676"/>
    </source>
</evidence>
<dbReference type="PANTHER" id="PTHR48047">
    <property type="entry name" value="GLYCOSYLTRANSFERASE"/>
    <property type="match status" value="1"/>
</dbReference>
<keyword evidence="2" id="KW-0328">Glycosyltransferase</keyword>
<organism evidence="5 6">
    <name type="scientific">Vitis vinifera</name>
    <name type="common">Grape</name>
    <dbReference type="NCBI Taxonomy" id="29760"/>
    <lineage>
        <taxon>Eukaryota</taxon>
        <taxon>Viridiplantae</taxon>
        <taxon>Streptophyta</taxon>
        <taxon>Embryophyta</taxon>
        <taxon>Tracheophyta</taxon>
        <taxon>Spermatophyta</taxon>
        <taxon>Magnoliopsida</taxon>
        <taxon>eudicotyledons</taxon>
        <taxon>Gunneridae</taxon>
        <taxon>Pentapetalae</taxon>
        <taxon>rosids</taxon>
        <taxon>Vitales</taxon>
        <taxon>Vitaceae</taxon>
        <taxon>Viteae</taxon>
        <taxon>Vitis</taxon>
    </lineage>
</organism>
<dbReference type="InterPro" id="IPR002213">
    <property type="entry name" value="UDP_glucos_trans"/>
</dbReference>
<proteinExistence type="inferred from homology"/>
<dbReference type="PANTHER" id="PTHR48047:SF81">
    <property type="entry name" value="GLYCOSYLTRANSFERASE"/>
    <property type="match status" value="1"/>
</dbReference>
<comment type="caution">
    <text evidence="5">The sequence shown here is derived from an EMBL/GenBank/DDBJ whole genome shotgun (WGS) entry which is preliminary data.</text>
</comment>
<comment type="similarity">
    <text evidence="1">Belongs to the UDP-glycosyltransferase family.</text>
</comment>
<dbReference type="SUPFAM" id="SSF53756">
    <property type="entry name" value="UDP-Glycosyltransferase/glycogen phosphorylase"/>
    <property type="match status" value="1"/>
</dbReference>
<gene>
    <name evidence="5" type="primary">AOG_2</name>
    <name evidence="5" type="ORF">CK203_069885</name>
</gene>
<dbReference type="Gene3D" id="3.40.50.2000">
    <property type="entry name" value="Glycogen Phosphorylase B"/>
    <property type="match status" value="2"/>
</dbReference>
<dbReference type="Pfam" id="PF00201">
    <property type="entry name" value="UDPGT"/>
    <property type="match status" value="1"/>
</dbReference>
<feature type="region of interest" description="Disordered" evidence="4">
    <location>
        <begin position="78"/>
        <end position="117"/>
    </location>
</feature>
<protein>
    <submittedName>
        <fullName evidence="5">Abscisate beta-glucosyltransferase</fullName>
    </submittedName>
</protein>
<feature type="compositionally biased region" description="Basic and acidic residues" evidence="4">
    <location>
        <begin position="95"/>
        <end position="114"/>
    </location>
</feature>